<protein>
    <submittedName>
        <fullName evidence="2">Uncharacterized protein</fullName>
    </submittedName>
</protein>
<proteinExistence type="predicted"/>
<feature type="region of interest" description="Disordered" evidence="1">
    <location>
        <begin position="1"/>
        <end position="26"/>
    </location>
</feature>
<dbReference type="AlphaFoldDB" id="A0A645H3E4"/>
<organism evidence="2">
    <name type="scientific">bioreactor metagenome</name>
    <dbReference type="NCBI Taxonomy" id="1076179"/>
    <lineage>
        <taxon>unclassified sequences</taxon>
        <taxon>metagenomes</taxon>
        <taxon>ecological metagenomes</taxon>
    </lineage>
</organism>
<evidence type="ECO:0000256" key="1">
    <source>
        <dbReference type="SAM" id="MobiDB-lite"/>
    </source>
</evidence>
<name>A0A645H3E4_9ZZZZ</name>
<reference evidence="2" key="1">
    <citation type="submission" date="2019-08" db="EMBL/GenBank/DDBJ databases">
        <authorList>
            <person name="Kucharzyk K."/>
            <person name="Murdoch R.W."/>
            <person name="Higgins S."/>
            <person name="Loffler F."/>
        </authorList>
    </citation>
    <scope>NUCLEOTIDE SEQUENCE</scope>
</reference>
<gene>
    <name evidence="2" type="ORF">SDC9_178305</name>
</gene>
<comment type="caution">
    <text evidence="2">The sequence shown here is derived from an EMBL/GenBank/DDBJ whole genome shotgun (WGS) entry which is preliminary data.</text>
</comment>
<sequence>MTVCVAAGRADAGAGRHDARAPDGAGVDFTAQRDVDIPHVAKRPNTRETGHQVRLNMSQRL</sequence>
<evidence type="ECO:0000313" key="2">
    <source>
        <dbReference type="EMBL" id="MPN30834.1"/>
    </source>
</evidence>
<dbReference type="EMBL" id="VSSQ01082102">
    <property type="protein sequence ID" value="MPN30834.1"/>
    <property type="molecule type" value="Genomic_DNA"/>
</dbReference>
<feature type="compositionally biased region" description="Low complexity" evidence="1">
    <location>
        <begin position="1"/>
        <end position="13"/>
    </location>
</feature>
<accession>A0A645H3E4</accession>